<dbReference type="InterPro" id="IPR003131">
    <property type="entry name" value="T1-type_BTB"/>
</dbReference>
<feature type="domain" description="BTB" evidence="2">
    <location>
        <begin position="141"/>
        <end position="243"/>
    </location>
</feature>
<dbReference type="FunCoup" id="A0A803KFU9">
    <property type="interactions" value="1026"/>
</dbReference>
<dbReference type="InterPro" id="IPR000210">
    <property type="entry name" value="BTB/POZ_dom"/>
</dbReference>
<dbReference type="PANTHER" id="PTHR14958">
    <property type="entry name" value="POTASSIUM CHANNEL TETRAMERISATION DOMAIN CONTAINING PROTEIN"/>
    <property type="match status" value="1"/>
</dbReference>
<dbReference type="SMART" id="SM00225">
    <property type="entry name" value="BTB"/>
    <property type="match status" value="1"/>
</dbReference>
<dbReference type="SUPFAM" id="SSF54695">
    <property type="entry name" value="POZ domain"/>
    <property type="match status" value="1"/>
</dbReference>
<feature type="region of interest" description="Disordered" evidence="1">
    <location>
        <begin position="95"/>
        <end position="141"/>
    </location>
</feature>
<dbReference type="Gene3D" id="6.10.140.750">
    <property type="match status" value="1"/>
</dbReference>
<sequence length="331" mass="37099">MKTNVIHRLRPGVLTLGFCAGKTTWCRKMETPKCLGVGRWRRRSVWVADLSAQAAVGSDAILPPEVSPTLVLWLRRCPGAARCNLNMEELHRETMEPRGAPATLNIPTPRSGPPSPGLACSGSRSPRSPGPQEPSGRTGSKWVRLNVGGTYFLSTKQTLCRDPKSFLYRLCQEDPDLDSDKDETGAYLIDRDPTYFGPILNYLRHGKLILNKELAEEGVLEEAEFYNIASLVRLVKERIRDNENRTSQGPVKHVYRVLQCQEEELTQMVSTMSDGWKFEQLISIGSSYNYGNEDQAEFLCVVSRELNNSTNGLVIEPSEKAKILQERGSRM</sequence>
<dbReference type="Gene3D" id="3.30.710.10">
    <property type="entry name" value="Potassium Channel Kv1.1, Chain A"/>
    <property type="match status" value="1"/>
</dbReference>
<dbReference type="InterPro" id="IPR011333">
    <property type="entry name" value="SKP1/BTB/POZ_sf"/>
</dbReference>
<dbReference type="Gene3D" id="3.30.70.2000">
    <property type="match status" value="1"/>
</dbReference>
<reference evidence="3" key="1">
    <citation type="journal article" date="2010" name="Science">
        <title>The genome of the Western clawed frog Xenopus tropicalis.</title>
        <authorList>
            <person name="Hellsten U."/>
            <person name="Harland R.M."/>
            <person name="Gilchrist M.J."/>
            <person name="Hendrix D."/>
            <person name="Jurka J."/>
            <person name="Kapitonov V."/>
            <person name="Ovcharenko I."/>
            <person name="Putnam N.H."/>
            <person name="Shu S."/>
            <person name="Taher L."/>
            <person name="Blitz I.L."/>
            <person name="Blumberg B."/>
            <person name="Dichmann D.S."/>
            <person name="Dubchak I."/>
            <person name="Amaya E."/>
            <person name="Detter J.C."/>
            <person name="Fletcher R."/>
            <person name="Gerhard D.S."/>
            <person name="Goodstein D."/>
            <person name="Graves T."/>
            <person name="Grigoriev I.V."/>
            <person name="Grimwood J."/>
            <person name="Kawashima T."/>
            <person name="Lindquist E."/>
            <person name="Lucas S.M."/>
            <person name="Mead P.E."/>
            <person name="Mitros T."/>
            <person name="Ogino H."/>
            <person name="Ohta Y."/>
            <person name="Poliakov A.V."/>
            <person name="Pollet N."/>
            <person name="Robert J."/>
            <person name="Salamov A."/>
            <person name="Sater A.K."/>
            <person name="Schmutz J."/>
            <person name="Terry A."/>
            <person name="Vize P.D."/>
            <person name="Warren W.C."/>
            <person name="Wells D."/>
            <person name="Wills A."/>
            <person name="Wilson R.K."/>
            <person name="Zimmerman L.B."/>
            <person name="Zorn A.M."/>
            <person name="Grainger R."/>
            <person name="Grammer T."/>
            <person name="Khokha M.K."/>
            <person name="Richardson P.M."/>
            <person name="Rokhsar D.S."/>
        </authorList>
    </citation>
    <scope>NUCLEOTIDE SEQUENCE [LARGE SCALE GENOMIC DNA]</scope>
    <source>
        <strain evidence="3">Nigerian</strain>
    </source>
</reference>
<evidence type="ECO:0000256" key="1">
    <source>
        <dbReference type="SAM" id="MobiDB-lite"/>
    </source>
</evidence>
<protein>
    <recommendedName>
        <fullName evidence="2">BTB domain-containing protein</fullName>
    </recommendedName>
</protein>
<accession>A0A803KFU9</accession>
<dbReference type="CDD" id="cd18389">
    <property type="entry name" value="BTB_POZ_KCTD2"/>
    <property type="match status" value="1"/>
</dbReference>
<proteinExistence type="predicted"/>
<dbReference type="AlphaFoldDB" id="A0A803KFU9"/>
<reference evidence="3" key="2">
    <citation type="submission" date="2021-03" db="UniProtKB">
        <authorList>
            <consortium name="Ensembl"/>
        </authorList>
    </citation>
    <scope>IDENTIFICATION</scope>
</reference>
<dbReference type="FunFam" id="3.30.710.10:FF:000005">
    <property type="entry name" value="Potassium channel tetramerization domain-containing 17"/>
    <property type="match status" value="1"/>
</dbReference>
<dbReference type="InParanoid" id="A0A803KFU9"/>
<organism evidence="3">
    <name type="scientific">Xenopus tropicalis</name>
    <name type="common">Western clawed frog</name>
    <name type="synonym">Silurana tropicalis</name>
    <dbReference type="NCBI Taxonomy" id="8364"/>
    <lineage>
        <taxon>Eukaryota</taxon>
        <taxon>Metazoa</taxon>
        <taxon>Chordata</taxon>
        <taxon>Craniata</taxon>
        <taxon>Vertebrata</taxon>
        <taxon>Euteleostomi</taxon>
        <taxon>Amphibia</taxon>
        <taxon>Batrachia</taxon>
        <taxon>Anura</taxon>
        <taxon>Pipoidea</taxon>
        <taxon>Pipidae</taxon>
        <taxon>Xenopodinae</taxon>
        <taxon>Xenopus</taxon>
        <taxon>Silurana</taxon>
    </lineage>
</organism>
<name>A0A803KFU9_XENTR</name>
<dbReference type="FunFam" id="3.30.70.2000:FF:000001">
    <property type="entry name" value="Potassium channel tetramerization domain-containing 17"/>
    <property type="match status" value="1"/>
</dbReference>
<dbReference type="GeneTree" id="ENSGT00940000158336"/>
<dbReference type="Pfam" id="PF02214">
    <property type="entry name" value="BTB_2"/>
    <property type="match status" value="1"/>
</dbReference>
<dbReference type="Ensembl" id="ENSXETT00000110316">
    <property type="protein sequence ID" value="ENSXETP00000119288"/>
    <property type="gene ID" value="ENSXETG00000046994"/>
</dbReference>
<dbReference type="PANTHER" id="PTHR14958:SF22">
    <property type="entry name" value="BTB_POZ DOMAIN-CONTAINING PROTEIN KCTD2"/>
    <property type="match status" value="1"/>
</dbReference>
<evidence type="ECO:0000259" key="2">
    <source>
        <dbReference type="SMART" id="SM00225"/>
    </source>
</evidence>
<evidence type="ECO:0000313" key="3">
    <source>
        <dbReference type="Ensembl" id="ENSXETP00000119288"/>
    </source>
</evidence>
<dbReference type="GO" id="GO:0051260">
    <property type="term" value="P:protein homooligomerization"/>
    <property type="evidence" value="ECO:0007669"/>
    <property type="project" value="InterPro"/>
</dbReference>